<dbReference type="PANTHER" id="PTHR38451">
    <property type="entry name" value="TRNA (ADENINE(22)-N(1))-METHYLTRANSFERASE"/>
    <property type="match status" value="1"/>
</dbReference>
<dbReference type="PANTHER" id="PTHR38451:SF1">
    <property type="entry name" value="TRNA (ADENINE(22)-N(1))-METHYLTRANSFERASE"/>
    <property type="match status" value="1"/>
</dbReference>
<dbReference type="Pfam" id="PF04816">
    <property type="entry name" value="TrmK"/>
    <property type="match status" value="1"/>
</dbReference>
<dbReference type="Proteomes" id="UP000070376">
    <property type="component" value="Unassembled WGS sequence"/>
</dbReference>
<dbReference type="GO" id="GO:0160105">
    <property type="term" value="F:tRNA (adenine(22)-N1)-methyltransferase activity"/>
    <property type="evidence" value="ECO:0007669"/>
    <property type="project" value="InterPro"/>
</dbReference>
<dbReference type="EMBL" id="LRPN01000033">
    <property type="protein sequence ID" value="KWZ84080.1"/>
    <property type="molecule type" value="Genomic_DNA"/>
</dbReference>
<evidence type="ECO:0000313" key="2">
    <source>
        <dbReference type="Proteomes" id="UP000070376"/>
    </source>
</evidence>
<gene>
    <name evidence="1" type="ORF">HMPREF3213_01139</name>
</gene>
<dbReference type="InterPro" id="IPR029063">
    <property type="entry name" value="SAM-dependent_MTases_sf"/>
</dbReference>
<protein>
    <recommendedName>
        <fullName evidence="3">SAM-dependent methyltransferase</fullName>
    </recommendedName>
</protein>
<sequence>MNSGKLSRRLESVAAFIPAGTVLADIGSDHAYLPVFCVKDGSVTAAVAGEVAEGPYHSAQKQVEKAGLTEKISVRKGDGLEILAPGEAGCITIAGMGGALIASILDRGKAKLNGKETLILQPNTGSHIVRRWLAENGWAVTGEDILEEDGKIYEIIAAEYAGCRIALTEAERLMGPVLIKNQNEAFRKKWRTEIKKWQSVLSHLEQADASPEIEEKKRVYRHLIALAEEVLT</sequence>
<dbReference type="Gene3D" id="1.10.287.1890">
    <property type="match status" value="1"/>
</dbReference>
<dbReference type="PATRIC" id="fig|1398.22.peg.1150"/>
<evidence type="ECO:0008006" key="3">
    <source>
        <dbReference type="Google" id="ProtNLM"/>
    </source>
</evidence>
<organism evidence="1 2">
    <name type="scientific">Heyndrickxia coagulans</name>
    <name type="common">Weizmannia coagulans</name>
    <dbReference type="NCBI Taxonomy" id="1398"/>
    <lineage>
        <taxon>Bacteria</taxon>
        <taxon>Bacillati</taxon>
        <taxon>Bacillota</taxon>
        <taxon>Bacilli</taxon>
        <taxon>Bacillales</taxon>
        <taxon>Bacillaceae</taxon>
        <taxon>Heyndrickxia</taxon>
    </lineage>
</organism>
<proteinExistence type="predicted"/>
<reference evidence="2" key="1">
    <citation type="submission" date="2016-01" db="EMBL/GenBank/DDBJ databases">
        <authorList>
            <person name="Mitreva M."/>
            <person name="Pepin K.H."/>
            <person name="Mihindukulasuriya K.A."/>
            <person name="Fulton R."/>
            <person name="Fronick C."/>
            <person name="O'Laughlin M."/>
            <person name="Miner T."/>
            <person name="Herter B."/>
            <person name="Rosa B.A."/>
            <person name="Cordes M."/>
            <person name="Tomlinson C."/>
            <person name="Wollam A."/>
            <person name="Palsikar V.B."/>
            <person name="Mardis E.R."/>
            <person name="Wilson R.K."/>
        </authorList>
    </citation>
    <scope>NUCLEOTIDE SEQUENCE [LARGE SCALE GENOMIC DNA]</scope>
    <source>
        <strain evidence="2">GED7749B</strain>
    </source>
</reference>
<dbReference type="SUPFAM" id="SSF53335">
    <property type="entry name" value="S-adenosyl-L-methionine-dependent methyltransferases"/>
    <property type="match status" value="1"/>
</dbReference>
<comment type="caution">
    <text evidence="1">The sequence shown here is derived from an EMBL/GenBank/DDBJ whole genome shotgun (WGS) entry which is preliminary data.</text>
</comment>
<dbReference type="PIRSF" id="PIRSF018637">
    <property type="entry name" value="TrmK"/>
    <property type="match status" value="1"/>
</dbReference>
<dbReference type="Gene3D" id="3.40.50.150">
    <property type="entry name" value="Vaccinia Virus protein VP39"/>
    <property type="match status" value="1"/>
</dbReference>
<name>A0A133KXL5_HEYCO</name>
<accession>A0A133KXL5</accession>
<dbReference type="InterPro" id="IPR006901">
    <property type="entry name" value="TrmK"/>
</dbReference>
<dbReference type="RefSeq" id="WP_041818152.1">
    <property type="nucleotide sequence ID" value="NZ_KQ955811.1"/>
</dbReference>
<evidence type="ECO:0000313" key="1">
    <source>
        <dbReference type="EMBL" id="KWZ84080.1"/>
    </source>
</evidence>
<dbReference type="AlphaFoldDB" id="A0A133KXL5"/>